<dbReference type="OrthoDB" id="53936at2759"/>
<dbReference type="InParanoid" id="A0A1E7FCG1"/>
<keyword evidence="3" id="KW-1185">Reference proteome</keyword>
<reference evidence="2 3" key="1">
    <citation type="submission" date="2016-09" db="EMBL/GenBank/DDBJ databases">
        <title>Extensive genetic diversity and differential bi-allelic expression allows diatom success in the polar Southern Ocean.</title>
        <authorList>
            <consortium name="DOE Joint Genome Institute"/>
            <person name="Mock T."/>
            <person name="Otillar R.P."/>
            <person name="Strauss J."/>
            <person name="Dupont C."/>
            <person name="Frickenhaus S."/>
            <person name="Maumus F."/>
            <person name="Mcmullan M."/>
            <person name="Sanges R."/>
            <person name="Schmutz J."/>
            <person name="Toseland A."/>
            <person name="Valas R."/>
            <person name="Veluchamy A."/>
            <person name="Ward B.J."/>
            <person name="Allen A."/>
            <person name="Barry K."/>
            <person name="Falciatore A."/>
            <person name="Ferrante M."/>
            <person name="Fortunato A.E."/>
            <person name="Gloeckner G."/>
            <person name="Gruber A."/>
            <person name="Hipkin R."/>
            <person name="Janech M."/>
            <person name="Kroth P."/>
            <person name="Leese F."/>
            <person name="Lindquist E."/>
            <person name="Lyon B.R."/>
            <person name="Martin J."/>
            <person name="Mayer C."/>
            <person name="Parker M."/>
            <person name="Quesneville H."/>
            <person name="Raymond J."/>
            <person name="Uhlig C."/>
            <person name="Valentin K.U."/>
            <person name="Worden A.Z."/>
            <person name="Armbrust E.V."/>
            <person name="Bowler C."/>
            <person name="Green B."/>
            <person name="Moulton V."/>
            <person name="Van Oosterhout C."/>
            <person name="Grigoriev I."/>
        </authorList>
    </citation>
    <scope>NUCLEOTIDE SEQUENCE [LARGE SCALE GENOMIC DNA]</scope>
    <source>
        <strain evidence="2 3">CCMP1102</strain>
    </source>
</reference>
<evidence type="ECO:0000256" key="1">
    <source>
        <dbReference type="SAM" id="MobiDB-lite"/>
    </source>
</evidence>
<feature type="region of interest" description="Disordered" evidence="1">
    <location>
        <begin position="158"/>
        <end position="177"/>
    </location>
</feature>
<evidence type="ECO:0000313" key="3">
    <source>
        <dbReference type="Proteomes" id="UP000095751"/>
    </source>
</evidence>
<feature type="compositionally biased region" description="Polar residues" evidence="1">
    <location>
        <begin position="23"/>
        <end position="37"/>
    </location>
</feature>
<name>A0A1E7FCG1_9STRA</name>
<dbReference type="AlphaFoldDB" id="A0A1E7FCG1"/>
<evidence type="ECO:0000313" key="2">
    <source>
        <dbReference type="EMBL" id="OEU15841.1"/>
    </source>
</evidence>
<gene>
    <name evidence="2" type="ORF">FRACYDRAFT_240537</name>
</gene>
<dbReference type="EMBL" id="KV784359">
    <property type="protein sequence ID" value="OEU15841.1"/>
    <property type="molecule type" value="Genomic_DNA"/>
</dbReference>
<accession>A0A1E7FCG1</accession>
<proteinExistence type="predicted"/>
<feature type="region of interest" description="Disordered" evidence="1">
    <location>
        <begin position="23"/>
        <end position="45"/>
    </location>
</feature>
<dbReference type="Proteomes" id="UP000095751">
    <property type="component" value="Unassembled WGS sequence"/>
</dbReference>
<dbReference type="KEGG" id="fcy:FRACYDRAFT_240537"/>
<protein>
    <submittedName>
        <fullName evidence="2">Uncharacterized protein</fullName>
    </submittedName>
</protein>
<sequence length="558" mass="62955">MTKATKRNYDAISSSVTLQLASQSIPTQNNEIQSQTGAPPADATTVNQDRPGTALATGLGNFPDEVVWHVRSFLLGGRQSSLPFDHDRHVAVSSRSRNYARVMMMEYCGILDLQAIVRQFADADTFNIAPDISENASETVAKAWSGWSLGEIIALMDDSDNDGHENRPHNYSDGEVEDDGDAINTTITLVDAVQNIQPFLSSICNDYVNTVCANMAKIDDNWDNDRFKRGVFRAMGKLQVLQFGSFETKDFYNIQAALTLARDGYLAKHTLPRAAQNAMFIIHCFCLRFDSWSNSLMLRANSKIANDTTTDANQEPPQQYYDESVSLVPHWPRCFRVINRSGEHNHWARHFSAAPEGYYDDNDEDRFDGSWLTPQMAKHLHCQARFMAHLHLDTIDEPWYTGKLPKIAIPFYKKSPMWRKAFVECHMRIAVRLSKGLHPSPNCTGEEMALHNIISMAEADDEYEANESFVKFKNDQNFGLLRENVVEDEDVLMLFEDGDNGHSGGIFGNNNDEVDRYTPGPLLTNILWGDAGKIAGVANLHPADWFIPFRIDNYRNHL</sequence>
<feature type="compositionally biased region" description="Basic and acidic residues" evidence="1">
    <location>
        <begin position="161"/>
        <end position="172"/>
    </location>
</feature>
<organism evidence="2 3">
    <name type="scientific">Fragilariopsis cylindrus CCMP1102</name>
    <dbReference type="NCBI Taxonomy" id="635003"/>
    <lineage>
        <taxon>Eukaryota</taxon>
        <taxon>Sar</taxon>
        <taxon>Stramenopiles</taxon>
        <taxon>Ochrophyta</taxon>
        <taxon>Bacillariophyta</taxon>
        <taxon>Bacillariophyceae</taxon>
        <taxon>Bacillariophycidae</taxon>
        <taxon>Bacillariales</taxon>
        <taxon>Bacillariaceae</taxon>
        <taxon>Fragilariopsis</taxon>
    </lineage>
</organism>